<dbReference type="InterPro" id="IPR027815">
    <property type="entry name" value="CSC1/OSCA1-like_cyt"/>
</dbReference>
<feature type="domain" description="CSC1/OSCA1-like cytosolic" evidence="1">
    <location>
        <begin position="18"/>
        <end position="114"/>
    </location>
</feature>
<evidence type="ECO:0000313" key="2">
    <source>
        <dbReference type="EMBL" id="JAO06398.1"/>
    </source>
</evidence>
<name>A0A0S7EU54_9TELE</name>
<reference evidence="2" key="1">
    <citation type="submission" date="2014-12" db="EMBL/GenBank/DDBJ databases">
        <title>Parallel Evolution in Life History Adaptation Evident in the Tissue-Specific Poeciliopsis prolifica transcriptome.</title>
        <authorList>
            <person name="Jue N.K."/>
            <person name="Foley R.J."/>
            <person name="Obergfell C."/>
            <person name="Reznick D.N."/>
            <person name="O'Neill R.J."/>
            <person name="O'Neill M.J."/>
        </authorList>
    </citation>
    <scope>NUCLEOTIDE SEQUENCE</scope>
</reference>
<dbReference type="Pfam" id="PF14703">
    <property type="entry name" value="PHM7_cyt"/>
    <property type="match status" value="1"/>
</dbReference>
<organism evidence="2">
    <name type="scientific">Poeciliopsis prolifica</name>
    <name type="common">blackstripe livebearer</name>
    <dbReference type="NCBI Taxonomy" id="188132"/>
    <lineage>
        <taxon>Eukaryota</taxon>
        <taxon>Metazoa</taxon>
        <taxon>Chordata</taxon>
        <taxon>Craniata</taxon>
        <taxon>Vertebrata</taxon>
        <taxon>Euteleostomi</taxon>
        <taxon>Actinopterygii</taxon>
        <taxon>Neopterygii</taxon>
        <taxon>Teleostei</taxon>
        <taxon>Neoteleostei</taxon>
        <taxon>Acanthomorphata</taxon>
        <taxon>Ovalentaria</taxon>
        <taxon>Atherinomorphae</taxon>
        <taxon>Cyprinodontiformes</taxon>
        <taxon>Poeciliidae</taxon>
        <taxon>Poeciliinae</taxon>
        <taxon>Poeciliopsis</taxon>
    </lineage>
</organism>
<dbReference type="EMBL" id="GBYX01475277">
    <property type="protein sequence ID" value="JAO06398.1"/>
    <property type="molecule type" value="Transcribed_RNA"/>
</dbReference>
<proteinExistence type="predicted"/>
<accession>A0A0S7EU54</accession>
<evidence type="ECO:0000259" key="1">
    <source>
        <dbReference type="Pfam" id="PF14703"/>
    </source>
</evidence>
<gene>
    <name evidence="2" type="primary">TM63C</name>
</gene>
<protein>
    <submittedName>
        <fullName evidence="2">TM63C</fullName>
    </submittedName>
</protein>
<dbReference type="AlphaFoldDB" id="A0A0S7EU54"/>
<sequence length="142" mass="16336">MALQCKSISLRIAKCGKSFLKFAVLFLQVDAEQYYSELEEKCTDEFNAEKQRITMKRLGIAFVTLRDERMTAVIVKDYSCVRCRSRPQQSSITTVVQSQRWGVSYAPAPSDIIWFVAEIQNTVFHKASSCNHKLLVFYGDFM</sequence>